<accession>A0A0K2H2R7</accession>
<dbReference type="SUPFAM" id="SSF54909">
    <property type="entry name" value="Dimeric alpha+beta barrel"/>
    <property type="match status" value="1"/>
</dbReference>
<feature type="domain" description="YCII-related" evidence="2">
    <location>
        <begin position="1"/>
        <end position="109"/>
    </location>
</feature>
<dbReference type="PATRIC" id="fig|1408189.4.peg.39"/>
<name>A0A0K2H2R7_9CORY</name>
<protein>
    <recommendedName>
        <fullName evidence="2">YCII-related domain-containing protein</fullName>
    </recommendedName>
</protein>
<evidence type="ECO:0000313" key="3">
    <source>
        <dbReference type="EMBL" id="ALA68340.1"/>
    </source>
</evidence>
<dbReference type="OrthoDB" id="668782at2"/>
<dbReference type="Proteomes" id="UP000058446">
    <property type="component" value="Chromosome"/>
</dbReference>
<proteinExistence type="inferred from homology"/>
<evidence type="ECO:0000256" key="1">
    <source>
        <dbReference type="ARBA" id="ARBA00007689"/>
    </source>
</evidence>
<dbReference type="InterPro" id="IPR011008">
    <property type="entry name" value="Dimeric_a/b-barrel"/>
</dbReference>
<dbReference type="KEGG" id="clw:CLAC_00190"/>
<reference evidence="3 4" key="1">
    <citation type="submission" date="2013-10" db="EMBL/GenBank/DDBJ databases">
        <title>Complete genome sequence of Corynebacterium lactis DSM 45799(T), isolated from raw cow milk.</title>
        <authorList>
            <person name="Ruckert C."/>
            <person name="Albersmeier A."/>
            <person name="Lipski A."/>
            <person name="Kalinowski J."/>
        </authorList>
    </citation>
    <scope>NUCLEOTIDE SEQUENCE [LARGE SCALE GENOMIC DNA]</scope>
    <source>
        <strain evidence="3 4">RW2-5</strain>
    </source>
</reference>
<dbReference type="Gene3D" id="3.30.70.1060">
    <property type="entry name" value="Dimeric alpha+beta barrel"/>
    <property type="match status" value="1"/>
</dbReference>
<gene>
    <name evidence="3" type="ORF">CLAC_00190</name>
</gene>
<sequence>MQYFLTVHGRKDINAYDSDEEMRAAFERVGKFNQKLQDNGHWVMGGGLVPPEQAVTIMPDGTQDAAPYYDAETFPSGFWIIEVEDENQAIDLSHEAAKACAQGVEMRAIAD</sequence>
<dbReference type="RefSeq" id="WP_053411200.1">
    <property type="nucleotide sequence ID" value="NZ_CP006841.1"/>
</dbReference>
<dbReference type="EMBL" id="CP006841">
    <property type="protein sequence ID" value="ALA68340.1"/>
    <property type="molecule type" value="Genomic_DNA"/>
</dbReference>
<dbReference type="Pfam" id="PF03795">
    <property type="entry name" value="YCII"/>
    <property type="match status" value="1"/>
</dbReference>
<dbReference type="InterPro" id="IPR005545">
    <property type="entry name" value="YCII"/>
</dbReference>
<dbReference type="AlphaFoldDB" id="A0A0K2H2R7"/>
<keyword evidence="4" id="KW-1185">Reference proteome</keyword>
<organism evidence="3 4">
    <name type="scientific">Corynebacterium lactis RW2-5</name>
    <dbReference type="NCBI Taxonomy" id="1408189"/>
    <lineage>
        <taxon>Bacteria</taxon>
        <taxon>Bacillati</taxon>
        <taxon>Actinomycetota</taxon>
        <taxon>Actinomycetes</taxon>
        <taxon>Mycobacteriales</taxon>
        <taxon>Corynebacteriaceae</taxon>
        <taxon>Corynebacterium</taxon>
    </lineage>
</organism>
<evidence type="ECO:0000313" key="4">
    <source>
        <dbReference type="Proteomes" id="UP000058446"/>
    </source>
</evidence>
<evidence type="ECO:0000259" key="2">
    <source>
        <dbReference type="Pfam" id="PF03795"/>
    </source>
</evidence>
<comment type="similarity">
    <text evidence="1">Belongs to the YciI family.</text>
</comment>